<dbReference type="GO" id="GO:0008270">
    <property type="term" value="F:zinc ion binding"/>
    <property type="evidence" value="ECO:0007669"/>
    <property type="project" value="InterPro"/>
</dbReference>
<dbReference type="Pfam" id="PF00172">
    <property type="entry name" value="Zn_clus"/>
    <property type="match status" value="1"/>
</dbReference>
<evidence type="ECO:0000256" key="3">
    <source>
        <dbReference type="ARBA" id="ARBA00022833"/>
    </source>
</evidence>
<keyword evidence="2" id="KW-0479">Metal-binding</keyword>
<feature type="compositionally biased region" description="Polar residues" evidence="8">
    <location>
        <begin position="678"/>
        <end position="696"/>
    </location>
</feature>
<dbReference type="GO" id="GO:0005634">
    <property type="term" value="C:nucleus"/>
    <property type="evidence" value="ECO:0007669"/>
    <property type="project" value="UniProtKB-SubCell"/>
</dbReference>
<keyword evidence="7" id="KW-0539">Nucleus</keyword>
<evidence type="ECO:0000256" key="4">
    <source>
        <dbReference type="ARBA" id="ARBA00023015"/>
    </source>
</evidence>
<evidence type="ECO:0000256" key="2">
    <source>
        <dbReference type="ARBA" id="ARBA00022723"/>
    </source>
</evidence>
<evidence type="ECO:0000313" key="11">
    <source>
        <dbReference type="Proteomes" id="UP000054007"/>
    </source>
</evidence>
<keyword evidence="11" id="KW-1185">Reference proteome</keyword>
<feature type="compositionally biased region" description="Low complexity" evidence="8">
    <location>
        <begin position="664"/>
        <end position="677"/>
    </location>
</feature>
<proteinExistence type="predicted"/>
<dbReference type="EMBL" id="KN880451">
    <property type="protein sequence ID" value="KIY71692.1"/>
    <property type="molecule type" value="Genomic_DNA"/>
</dbReference>
<protein>
    <recommendedName>
        <fullName evidence="9">Zn(2)-C6 fungal-type domain-containing protein</fullName>
    </recommendedName>
</protein>
<evidence type="ECO:0000256" key="1">
    <source>
        <dbReference type="ARBA" id="ARBA00004123"/>
    </source>
</evidence>
<dbReference type="SMART" id="SM00906">
    <property type="entry name" value="Fungal_trans"/>
    <property type="match status" value="1"/>
</dbReference>
<evidence type="ECO:0000259" key="9">
    <source>
        <dbReference type="PROSITE" id="PS50048"/>
    </source>
</evidence>
<evidence type="ECO:0000256" key="5">
    <source>
        <dbReference type="ARBA" id="ARBA00023125"/>
    </source>
</evidence>
<dbReference type="Gene3D" id="4.10.240.10">
    <property type="entry name" value="Zn(2)-C6 fungal-type DNA-binding domain"/>
    <property type="match status" value="1"/>
</dbReference>
<dbReference type="InterPro" id="IPR036864">
    <property type="entry name" value="Zn2-C6_fun-type_DNA-bd_sf"/>
</dbReference>
<dbReference type="GO" id="GO:0000981">
    <property type="term" value="F:DNA-binding transcription factor activity, RNA polymerase II-specific"/>
    <property type="evidence" value="ECO:0007669"/>
    <property type="project" value="InterPro"/>
</dbReference>
<dbReference type="Proteomes" id="UP000054007">
    <property type="component" value="Unassembled WGS sequence"/>
</dbReference>
<keyword evidence="6" id="KW-0804">Transcription</keyword>
<feature type="domain" description="Zn(2)-C6 fungal-type" evidence="9">
    <location>
        <begin position="24"/>
        <end position="56"/>
    </location>
</feature>
<keyword evidence="3" id="KW-0862">Zinc</keyword>
<dbReference type="InterPro" id="IPR007219">
    <property type="entry name" value="XnlR_reg_dom"/>
</dbReference>
<dbReference type="OrthoDB" id="2154091at2759"/>
<organism evidence="10 11">
    <name type="scientific">Cylindrobasidium torrendii FP15055 ss-10</name>
    <dbReference type="NCBI Taxonomy" id="1314674"/>
    <lineage>
        <taxon>Eukaryota</taxon>
        <taxon>Fungi</taxon>
        <taxon>Dikarya</taxon>
        <taxon>Basidiomycota</taxon>
        <taxon>Agaricomycotina</taxon>
        <taxon>Agaricomycetes</taxon>
        <taxon>Agaricomycetidae</taxon>
        <taxon>Agaricales</taxon>
        <taxon>Marasmiineae</taxon>
        <taxon>Physalacriaceae</taxon>
        <taxon>Cylindrobasidium</taxon>
    </lineage>
</organism>
<keyword evidence="4" id="KW-0805">Transcription regulation</keyword>
<sequence>MKKTSPSAKKSNAPRVRGTYASHACNVCRVKRIKCDESKPACSSCRQSGREDECSYTGESARRPRTEAHYEAMRRHTDALKSYIDLLEGLLDRCKKEHGGVSGDSMSYLQFRPPEAGGIADPVAPGVTEDPKSTPPQALVPEGDIALELCVPVRNLKLGDSDLFFYGIAAPWRFAETAEPAGIPSRFSKENINTRYILQLTDADAAHYRPDFDWSRYLPSIVPLDRKEHDKLLDLLFKFFTSWCMRVVPDLFLRDMYITLSVPRHEIPPKTHHYSPMLHNALIALASAFSDDVRIRDYKSRKYFADEAKRLWEVEAAKPNIAVVHALAILASFHSTNGEQTIGYMYFGMSARLSQALGLIFDSSAWVKAGIINQEDMVDRNWAYWTTFTQDVCWSLYVGRDFCVSQPVRGTIPCTVTLDKDYDRIPWIHPPGSENSQPSHLSSTFVASCDLMQLARKVMEVISGLNPQSGGRGEVSDAVISSLDLRMHEWKSKLPPEVELNIHTRATATPHRLMVHLSFWWTFILLHRPFFYQTKTDKEGSIDHVKLCRRAAENIMEICTTWRQLYSLRYVPLTLVQIVFSAGTVFLLLATRAATGLRLAKKDFDTFTGQAKLCVQFLEEMGKSWLSAERIAGILESLLKKQLDVISERRAISTEKATCPPRSPDSLLTTPSPDSTSIHTESNDNSGIPTPSTSSAGGTGLDPALFDSTFMNLGHYGYLGMLSGQSFSAEPFMPNMDLSLGPGIGQWGAGPGIGNSTELDFGLGCGFGAGMLDIEPGGAGQGFGDMSVDGVGETSPTQNAESAMDGIYGNFGGGV</sequence>
<dbReference type="GO" id="GO:0003677">
    <property type="term" value="F:DNA binding"/>
    <property type="evidence" value="ECO:0007669"/>
    <property type="project" value="UniProtKB-KW"/>
</dbReference>
<evidence type="ECO:0000256" key="7">
    <source>
        <dbReference type="ARBA" id="ARBA00023242"/>
    </source>
</evidence>
<evidence type="ECO:0000256" key="6">
    <source>
        <dbReference type="ARBA" id="ARBA00023163"/>
    </source>
</evidence>
<dbReference type="PANTHER" id="PTHR31313">
    <property type="entry name" value="TY1 ENHANCER ACTIVATOR"/>
    <property type="match status" value="1"/>
</dbReference>
<accession>A0A0D7BML7</accession>
<evidence type="ECO:0000313" key="10">
    <source>
        <dbReference type="EMBL" id="KIY71692.1"/>
    </source>
</evidence>
<dbReference type="AlphaFoldDB" id="A0A0D7BML7"/>
<evidence type="ECO:0000256" key="8">
    <source>
        <dbReference type="SAM" id="MobiDB-lite"/>
    </source>
</evidence>
<dbReference type="PANTHER" id="PTHR31313:SF81">
    <property type="entry name" value="TY1 ENHANCER ACTIVATOR"/>
    <property type="match status" value="1"/>
</dbReference>
<dbReference type="STRING" id="1314674.A0A0D7BML7"/>
<keyword evidence="5" id="KW-0238">DNA-binding</keyword>
<dbReference type="CDD" id="cd00067">
    <property type="entry name" value="GAL4"/>
    <property type="match status" value="1"/>
</dbReference>
<gene>
    <name evidence="10" type="ORF">CYLTODRAFT_368800</name>
</gene>
<name>A0A0D7BML7_9AGAR</name>
<dbReference type="PROSITE" id="PS00463">
    <property type="entry name" value="ZN2_CY6_FUNGAL_1"/>
    <property type="match status" value="1"/>
</dbReference>
<dbReference type="Pfam" id="PF04082">
    <property type="entry name" value="Fungal_trans"/>
    <property type="match status" value="1"/>
</dbReference>
<reference evidence="10 11" key="1">
    <citation type="journal article" date="2015" name="Fungal Genet. Biol.">
        <title>Evolution of novel wood decay mechanisms in Agaricales revealed by the genome sequences of Fistulina hepatica and Cylindrobasidium torrendii.</title>
        <authorList>
            <person name="Floudas D."/>
            <person name="Held B.W."/>
            <person name="Riley R."/>
            <person name="Nagy L.G."/>
            <person name="Koehler G."/>
            <person name="Ransdell A.S."/>
            <person name="Younus H."/>
            <person name="Chow J."/>
            <person name="Chiniquy J."/>
            <person name="Lipzen A."/>
            <person name="Tritt A."/>
            <person name="Sun H."/>
            <person name="Haridas S."/>
            <person name="LaButti K."/>
            <person name="Ohm R.A."/>
            <person name="Kues U."/>
            <person name="Blanchette R.A."/>
            <person name="Grigoriev I.V."/>
            <person name="Minto R.E."/>
            <person name="Hibbett D.S."/>
        </authorList>
    </citation>
    <scope>NUCLEOTIDE SEQUENCE [LARGE SCALE GENOMIC DNA]</scope>
    <source>
        <strain evidence="10 11">FP15055 ss-10</strain>
    </source>
</reference>
<dbReference type="InterPro" id="IPR001138">
    <property type="entry name" value="Zn2Cys6_DnaBD"/>
</dbReference>
<feature type="region of interest" description="Disordered" evidence="8">
    <location>
        <begin position="654"/>
        <end position="700"/>
    </location>
</feature>
<dbReference type="InterPro" id="IPR051615">
    <property type="entry name" value="Transcr_Regulatory_Elem"/>
</dbReference>
<dbReference type="GO" id="GO:0006351">
    <property type="term" value="P:DNA-templated transcription"/>
    <property type="evidence" value="ECO:0007669"/>
    <property type="project" value="InterPro"/>
</dbReference>
<dbReference type="SUPFAM" id="SSF57701">
    <property type="entry name" value="Zn2/Cys6 DNA-binding domain"/>
    <property type="match status" value="1"/>
</dbReference>
<comment type="subcellular location">
    <subcellularLocation>
        <location evidence="1">Nucleus</location>
    </subcellularLocation>
</comment>
<dbReference type="PROSITE" id="PS50048">
    <property type="entry name" value="ZN2_CY6_FUNGAL_2"/>
    <property type="match status" value="1"/>
</dbReference>
<dbReference type="SMART" id="SM00066">
    <property type="entry name" value="GAL4"/>
    <property type="match status" value="1"/>
</dbReference>
<dbReference type="CDD" id="cd12148">
    <property type="entry name" value="fungal_TF_MHR"/>
    <property type="match status" value="1"/>
</dbReference>